<dbReference type="InterPro" id="IPR008979">
    <property type="entry name" value="Galactose-bd-like_sf"/>
</dbReference>
<feature type="domain" description="Beta galactosidase small chain/" evidence="12">
    <location>
        <begin position="1042"/>
        <end position="1315"/>
    </location>
</feature>
<dbReference type="SUPFAM" id="SSF49785">
    <property type="entry name" value="Galactose-binding domain-like"/>
    <property type="match status" value="1"/>
</dbReference>
<evidence type="ECO:0000256" key="3">
    <source>
        <dbReference type="ARBA" id="ARBA00012756"/>
    </source>
</evidence>
<dbReference type="Gene3D" id="2.60.40.10">
    <property type="entry name" value="Immunoglobulins"/>
    <property type="match status" value="2"/>
</dbReference>
<dbReference type="RefSeq" id="WP_271013126.1">
    <property type="nucleotide sequence ID" value="NZ_JAQIFT010000061.1"/>
</dbReference>
<keyword evidence="4 10" id="KW-0732">Signal</keyword>
<dbReference type="Gene3D" id="3.20.20.80">
    <property type="entry name" value="Glycosidases"/>
    <property type="match status" value="1"/>
</dbReference>
<evidence type="ECO:0000256" key="7">
    <source>
        <dbReference type="ARBA" id="ARBA00023295"/>
    </source>
</evidence>
<dbReference type="Pfam" id="PF00703">
    <property type="entry name" value="Glyco_hydro_2"/>
    <property type="match status" value="1"/>
</dbReference>
<evidence type="ECO:0000259" key="11">
    <source>
        <dbReference type="SMART" id="SM00560"/>
    </source>
</evidence>
<comment type="caution">
    <text evidence="13">The sequence shown here is derived from an EMBL/GenBank/DDBJ whole genome shotgun (WGS) entry which is preliminary data.</text>
</comment>
<dbReference type="Pfam" id="PF16353">
    <property type="entry name" value="LacZ_4"/>
    <property type="match status" value="1"/>
</dbReference>
<evidence type="ECO:0000256" key="9">
    <source>
        <dbReference type="RuleBase" id="RU361154"/>
    </source>
</evidence>
<evidence type="ECO:0000256" key="1">
    <source>
        <dbReference type="ARBA" id="ARBA00001412"/>
    </source>
</evidence>
<dbReference type="InterPro" id="IPR050347">
    <property type="entry name" value="Bact_Beta-galactosidase"/>
</dbReference>
<name>A0AA42DQ51_9FIRM</name>
<dbReference type="InterPro" id="IPR014718">
    <property type="entry name" value="GH-type_carb-bd"/>
</dbReference>
<dbReference type="PANTHER" id="PTHR46323">
    <property type="entry name" value="BETA-GALACTOSIDASE"/>
    <property type="match status" value="1"/>
</dbReference>
<evidence type="ECO:0000256" key="5">
    <source>
        <dbReference type="ARBA" id="ARBA00022801"/>
    </source>
</evidence>
<dbReference type="InterPro" id="IPR032312">
    <property type="entry name" value="LacZ_4"/>
</dbReference>
<protein>
    <recommendedName>
        <fullName evidence="3 9">Beta-galactosidase</fullName>
        <ecNumber evidence="3 9">3.2.1.23</ecNumber>
    </recommendedName>
    <alternativeName>
        <fullName evidence="8 9">Lactase</fullName>
    </alternativeName>
</protein>
<dbReference type="InterPro" id="IPR017853">
    <property type="entry name" value="GH"/>
</dbReference>
<dbReference type="InterPro" id="IPR011013">
    <property type="entry name" value="Gal_mutarotase_sf_dom"/>
</dbReference>
<dbReference type="PRINTS" id="PR00132">
    <property type="entry name" value="GLHYDRLASE2"/>
</dbReference>
<evidence type="ECO:0000256" key="8">
    <source>
        <dbReference type="ARBA" id="ARBA00032230"/>
    </source>
</evidence>
<dbReference type="SUPFAM" id="SSF51445">
    <property type="entry name" value="(Trans)glycosidases"/>
    <property type="match status" value="1"/>
</dbReference>
<dbReference type="PANTHER" id="PTHR46323:SF2">
    <property type="entry name" value="BETA-GALACTOSIDASE"/>
    <property type="match status" value="1"/>
</dbReference>
<dbReference type="SUPFAM" id="SSF74650">
    <property type="entry name" value="Galactose mutarotase-like"/>
    <property type="match status" value="1"/>
</dbReference>
<evidence type="ECO:0000313" key="13">
    <source>
        <dbReference type="EMBL" id="MDA3733244.1"/>
    </source>
</evidence>
<reference evidence="13" key="1">
    <citation type="journal article" date="2023" name="Int. J. Syst. Evol. Microbiol.">
        <title>&lt;i&gt;Holtiella tumoricola&lt;/i&gt; gen. nov. sp. nov., isolated from a human clinical sample.</title>
        <authorList>
            <person name="Allen-Vercoe E."/>
            <person name="Daigneault M.C."/>
            <person name="Vancuren S.J."/>
            <person name="Cochrane K."/>
            <person name="O'Neal L.L."/>
            <person name="Sankaranarayanan K."/>
            <person name="Lawson P.A."/>
        </authorList>
    </citation>
    <scope>NUCLEOTIDE SEQUENCE</scope>
    <source>
        <strain evidence="13">CC70A</strain>
    </source>
</reference>
<dbReference type="Gene3D" id="2.60.120.260">
    <property type="entry name" value="Galactose-binding domain-like"/>
    <property type="match status" value="1"/>
</dbReference>
<dbReference type="InterPro" id="IPR006558">
    <property type="entry name" value="LamG-like"/>
</dbReference>
<dbReference type="InterPro" id="IPR006102">
    <property type="entry name" value="Ig-like_GH2"/>
</dbReference>
<accession>A0AA42DQ51</accession>
<feature type="chain" id="PRO_5041445369" description="Beta-galactosidase" evidence="10">
    <location>
        <begin position="28"/>
        <end position="1320"/>
    </location>
</feature>
<dbReference type="SMART" id="SM01038">
    <property type="entry name" value="Bgal_small_N"/>
    <property type="match status" value="1"/>
</dbReference>
<dbReference type="InterPro" id="IPR006103">
    <property type="entry name" value="Glyco_hydro_2_cat"/>
</dbReference>
<dbReference type="FunFam" id="2.60.40.10:FF:000680">
    <property type="entry name" value="Beta-galactosidase"/>
    <property type="match status" value="1"/>
</dbReference>
<dbReference type="Gene3D" id="2.60.120.200">
    <property type="match status" value="1"/>
</dbReference>
<dbReference type="InterPro" id="IPR023230">
    <property type="entry name" value="Glyco_hydro_2_CS"/>
</dbReference>
<dbReference type="GO" id="GO:0009341">
    <property type="term" value="C:beta-galactosidase complex"/>
    <property type="evidence" value="ECO:0007669"/>
    <property type="project" value="InterPro"/>
</dbReference>
<evidence type="ECO:0000256" key="2">
    <source>
        <dbReference type="ARBA" id="ARBA00007401"/>
    </source>
</evidence>
<dbReference type="InterPro" id="IPR006101">
    <property type="entry name" value="Glyco_hydro_2"/>
</dbReference>
<comment type="catalytic activity">
    <reaction evidence="1 9">
        <text>Hydrolysis of terminal non-reducing beta-D-galactose residues in beta-D-galactosides.</text>
        <dbReference type="EC" id="3.2.1.23"/>
    </reaction>
</comment>
<dbReference type="Proteomes" id="UP001169242">
    <property type="component" value="Unassembled WGS sequence"/>
</dbReference>
<dbReference type="GO" id="GO:0005990">
    <property type="term" value="P:lactose catabolic process"/>
    <property type="evidence" value="ECO:0007669"/>
    <property type="project" value="TreeGrafter"/>
</dbReference>
<dbReference type="InterPro" id="IPR006104">
    <property type="entry name" value="Glyco_hydro_2_N"/>
</dbReference>
<gene>
    <name evidence="13" type="ORF">PBV87_17335</name>
</gene>
<dbReference type="GO" id="GO:0004565">
    <property type="term" value="F:beta-galactosidase activity"/>
    <property type="evidence" value="ECO:0007669"/>
    <property type="project" value="UniProtKB-EC"/>
</dbReference>
<dbReference type="InterPro" id="IPR013783">
    <property type="entry name" value="Ig-like_fold"/>
</dbReference>
<comment type="similarity">
    <text evidence="2 9">Belongs to the glycosyl hydrolase 2 family.</text>
</comment>
<dbReference type="Pfam" id="PF02837">
    <property type="entry name" value="Glyco_hydro_2_N"/>
    <property type="match status" value="1"/>
</dbReference>
<dbReference type="Pfam" id="PF02836">
    <property type="entry name" value="Glyco_hydro_2_C"/>
    <property type="match status" value="2"/>
</dbReference>
<evidence type="ECO:0000256" key="10">
    <source>
        <dbReference type="SAM" id="SignalP"/>
    </source>
</evidence>
<dbReference type="Gene3D" id="2.70.98.10">
    <property type="match status" value="1"/>
</dbReference>
<evidence type="ECO:0000259" key="12">
    <source>
        <dbReference type="SMART" id="SM01038"/>
    </source>
</evidence>
<dbReference type="InterPro" id="IPR036156">
    <property type="entry name" value="Beta-gal/glucu_dom_sf"/>
</dbReference>
<sequence length="1320" mass="150235">MKLGNKARKILGAVLTGSMIMSTVVYGANDGSGNITGSDKPVGPDIRGEVFKGEEWYDQRATYEVNREGEHTSFLSFNTVEEARVREKVTSTSTKYLNGDWKFELVENPHKRNQDFFKTDYDVNGWDTIKVPSNWQTQGYDSPKYTDTRLPWEGVEIPPLGVAPTLYNPVASYKREFTVPKEWDEKEIFVSFQGVESAMYLWINGQYVGYSEDSYTAAEFNITPYLNTDGTPNQIAVQVYRWSDGSYLEDQDFIRLSGIFRDVFLYSKNKEASIFDFNYTTDLDEKFEDATLNVEATFRKYIDEVTRGYKVQATLFDVNGKTVLTETLPIEFNGKEAHVAKGIKVDNPVKWSAENPNLYQLVLALEDEKGEVIETAGCNVGFREISIINNGTNQAQITINGQPIMFYGVNRHETIPEGGRSITEESMIEDIKLMKQYNINAVRNSHYPNQARWYELCDIYGLYVIDEANIESHGVNDYIPQSDPGWIEACKDRMQATIERSKIHPSIIMWSLGNESYNGDVWGILGKLCKELDPTRLTHYEGHREIPEIDVWSRMYRRVNNLEEIDKIKNPLVWWGMYGNKPALQCEYAHAMGNGIGNLKEYWDVYDAYPILQGGFIWDWVDQTIQIDTPIDQVLTNEGMEISVTLKGELTNGKNGKGMDGYGICYNDKALAFTNQQPFTLEAWVKPDDVDQTSPIITKGNDEWKNTESYGLKRTVGFDDDGNKTHDLLEFYIYNQQWNSDEGVYKKVSAFIETPKNWANEWHHVAGVFDGTNLTLYLDGEAVATNMDIVGIAGGGNAVGIGADITYDAQNPNVPAHFEGTIDEVRVYNKALTQKEIKDEKRQPDKNTVVWLDFEETTKKAYNQDTYFSFGGDWQDIPEGNPNNKNFCANGLVSADRTVQPELMEVKKLYQGIKMEDEAILEGKIKLTNKFLFTNLNEYVAKWELLENGYIIQTGEIAKEQLNISPLSEGSIHIPFEKPVLKEGGEYFLNLSFELKEDTSWTEKGHVIATEQFKVPYDVPAKKVAEKNMSSLKVEDTTDKTILAGEDFEIVFDKTKGTISEMSYQGTKVIAQGPKPNFWRAPTDSDLGYYSPLELATWRYAGEDRKVKNITVETAENNKKVTFYISSTLPTTVESQYEQSITVYGTGQVEITSTLKPGNDTLPMIPEVGNMMTLPKEFNQVKWYGRGPEENYIDRKTGYNIGIYESTVEDFFVDYIKPQETGNRTDTRWVALTNEDGIGLMVEAKDIIEFNALEYTPEQLSNYLHSYMLPQSDTVTLRINQKQMGLGGDNSWGAKPLQQYQIPANQEYTYTYTMQLGEFK</sequence>
<proteinExistence type="inferred from homology"/>
<feature type="signal peptide" evidence="10">
    <location>
        <begin position="1"/>
        <end position="27"/>
    </location>
</feature>
<dbReference type="EMBL" id="JAQIFT010000061">
    <property type="protein sequence ID" value="MDA3733244.1"/>
    <property type="molecule type" value="Genomic_DNA"/>
</dbReference>
<keyword evidence="14" id="KW-1185">Reference proteome</keyword>
<dbReference type="PROSITE" id="PS00719">
    <property type="entry name" value="GLYCOSYL_HYDROL_F2_1"/>
    <property type="match status" value="1"/>
</dbReference>
<keyword evidence="7 9" id="KW-0326">Glycosidase</keyword>
<dbReference type="Pfam" id="PF02929">
    <property type="entry name" value="Bgal_small_N"/>
    <property type="match status" value="1"/>
</dbReference>
<dbReference type="SUPFAM" id="SSF49303">
    <property type="entry name" value="beta-Galactosidase/glucuronidase domain"/>
    <property type="match status" value="2"/>
</dbReference>
<keyword evidence="6" id="KW-1015">Disulfide bond</keyword>
<dbReference type="SMART" id="SM00560">
    <property type="entry name" value="LamGL"/>
    <property type="match status" value="1"/>
</dbReference>
<dbReference type="InterPro" id="IPR004199">
    <property type="entry name" value="B-gal_small/dom_5"/>
</dbReference>
<dbReference type="GO" id="GO:0030246">
    <property type="term" value="F:carbohydrate binding"/>
    <property type="evidence" value="ECO:0007669"/>
    <property type="project" value="InterPro"/>
</dbReference>
<dbReference type="InterPro" id="IPR013320">
    <property type="entry name" value="ConA-like_dom_sf"/>
</dbReference>
<dbReference type="Pfam" id="PF13385">
    <property type="entry name" value="Laminin_G_3"/>
    <property type="match status" value="1"/>
</dbReference>
<evidence type="ECO:0000256" key="4">
    <source>
        <dbReference type="ARBA" id="ARBA00022729"/>
    </source>
</evidence>
<organism evidence="13 14">
    <name type="scientific">Holtiella tumoricola</name>
    <dbReference type="NCBI Taxonomy" id="3018743"/>
    <lineage>
        <taxon>Bacteria</taxon>
        <taxon>Bacillati</taxon>
        <taxon>Bacillota</taxon>
        <taxon>Clostridia</taxon>
        <taxon>Lachnospirales</taxon>
        <taxon>Cellulosilyticaceae</taxon>
        <taxon>Holtiella</taxon>
    </lineage>
</organism>
<evidence type="ECO:0000313" key="14">
    <source>
        <dbReference type="Proteomes" id="UP001169242"/>
    </source>
</evidence>
<feature type="domain" description="LamG-like jellyroll fold" evidence="11">
    <location>
        <begin position="677"/>
        <end position="835"/>
    </location>
</feature>
<evidence type="ECO:0000256" key="6">
    <source>
        <dbReference type="ARBA" id="ARBA00023157"/>
    </source>
</evidence>
<dbReference type="EC" id="3.2.1.23" evidence="3 9"/>
<keyword evidence="5 9" id="KW-0378">Hydrolase</keyword>
<dbReference type="SUPFAM" id="SSF49899">
    <property type="entry name" value="Concanavalin A-like lectins/glucanases"/>
    <property type="match status" value="1"/>
</dbReference>